<gene>
    <name evidence="1" type="ORF">CGS56_01875</name>
</gene>
<name>A0A2A7AC77_9FIRM</name>
<dbReference type="Proteomes" id="UP000220157">
    <property type="component" value="Unassembled WGS sequence"/>
</dbReference>
<comment type="caution">
    <text evidence="1">The sequence shown here is derived from an EMBL/GenBank/DDBJ whole genome shotgun (WGS) entry which is preliminary data.</text>
</comment>
<reference evidence="1 2" key="1">
    <citation type="journal article" date="2017" name="Front. Microbiol.">
        <title>New Insights into the Diversity of the Genus Faecalibacterium.</title>
        <authorList>
            <person name="Benevides L."/>
            <person name="Burman S."/>
            <person name="Martin R."/>
            <person name="Robert V."/>
            <person name="Thomas M."/>
            <person name="Miquel S."/>
            <person name="Chain F."/>
            <person name="Sokol H."/>
            <person name="Bermudez-Humaran L.G."/>
            <person name="Morrison M."/>
            <person name="Langella P."/>
            <person name="Azevedo V.A."/>
            <person name="Chatel J.M."/>
            <person name="Soares S."/>
        </authorList>
    </citation>
    <scope>NUCLEOTIDE SEQUENCE [LARGE SCALE GENOMIC DNA]</scope>
    <source>
        <strain evidence="1 2">CNCM I 4573</strain>
    </source>
</reference>
<evidence type="ECO:0000313" key="1">
    <source>
        <dbReference type="EMBL" id="PDX76691.1"/>
    </source>
</evidence>
<evidence type="ECO:0000313" key="2">
    <source>
        <dbReference type="Proteomes" id="UP000220157"/>
    </source>
</evidence>
<proteinExistence type="predicted"/>
<accession>A0A2A7AC77</accession>
<protein>
    <submittedName>
        <fullName evidence="1">Uncharacterized protein</fullName>
    </submittedName>
</protein>
<sequence length="78" mass="8916">MQALPGTLSCGCCDCRYGHDRWALRTRPTCSIRLRISAGTHIRTENVVAFEKNCFFLLKVLQSEYTEYKGRKAPMQGM</sequence>
<organism evidence="1 2">
    <name type="scientific">Faecalibacterium prausnitzii</name>
    <dbReference type="NCBI Taxonomy" id="853"/>
    <lineage>
        <taxon>Bacteria</taxon>
        <taxon>Bacillati</taxon>
        <taxon>Bacillota</taxon>
        <taxon>Clostridia</taxon>
        <taxon>Eubacteriales</taxon>
        <taxon>Oscillospiraceae</taxon>
        <taxon>Faecalibacterium</taxon>
    </lineage>
</organism>
<dbReference type="AlphaFoldDB" id="A0A2A7AC77"/>
<dbReference type="EMBL" id="NMTW01000011">
    <property type="protein sequence ID" value="PDX76691.1"/>
    <property type="molecule type" value="Genomic_DNA"/>
</dbReference>